<dbReference type="InterPro" id="IPR002156">
    <property type="entry name" value="RNaseH_domain"/>
</dbReference>
<dbReference type="InterPro" id="IPR044730">
    <property type="entry name" value="RNase_H-like_dom_plant"/>
</dbReference>
<sequence length="152" mass="17066">MYTEIVLLVFSDPKIIILTYCHEWLQENIITSHKAPRALAFLSWEPHYGYLCGSSFGAWDVGFCVKLRHGEILNAEIWGIYLGLQLAWNKGVWRLLVESDTAIAVQLISYGPLIILLLLANLSLSHPLSMVYFEQAPSSCKQLLLSNISGVS</sequence>
<dbReference type="GO" id="GO:0004523">
    <property type="term" value="F:RNA-DNA hybrid ribonuclease activity"/>
    <property type="evidence" value="ECO:0007669"/>
    <property type="project" value="InterPro"/>
</dbReference>
<reference evidence="3 4" key="1">
    <citation type="submission" date="2018-10" db="EMBL/GenBank/DDBJ databases">
        <title>A high-quality apple genome assembly.</title>
        <authorList>
            <person name="Hu J."/>
        </authorList>
    </citation>
    <scope>NUCLEOTIDE SEQUENCE [LARGE SCALE GENOMIC DNA]</scope>
    <source>
        <strain evidence="4">cv. HFTH1</strain>
        <tissue evidence="3">Young leaf</tissue>
    </source>
</reference>
<dbReference type="AlphaFoldDB" id="A0A498IZP4"/>
<evidence type="ECO:0000313" key="3">
    <source>
        <dbReference type="EMBL" id="RXH87013.1"/>
    </source>
</evidence>
<dbReference type="GO" id="GO:0003676">
    <property type="term" value="F:nucleic acid binding"/>
    <property type="evidence" value="ECO:0007669"/>
    <property type="project" value="InterPro"/>
</dbReference>
<proteinExistence type="predicted"/>
<evidence type="ECO:0000259" key="2">
    <source>
        <dbReference type="Pfam" id="PF13456"/>
    </source>
</evidence>
<dbReference type="Pfam" id="PF13456">
    <property type="entry name" value="RVT_3"/>
    <property type="match status" value="1"/>
</dbReference>
<dbReference type="CDD" id="cd06222">
    <property type="entry name" value="RNase_H_like"/>
    <property type="match status" value="1"/>
</dbReference>
<evidence type="ECO:0000313" key="4">
    <source>
        <dbReference type="Proteomes" id="UP000290289"/>
    </source>
</evidence>
<keyword evidence="1" id="KW-0812">Transmembrane</keyword>
<name>A0A498IZP4_MALDO</name>
<dbReference type="STRING" id="3750.A0A498IZP4"/>
<accession>A0A498IZP4</accession>
<organism evidence="3 4">
    <name type="scientific">Malus domestica</name>
    <name type="common">Apple</name>
    <name type="synonym">Pyrus malus</name>
    <dbReference type="NCBI Taxonomy" id="3750"/>
    <lineage>
        <taxon>Eukaryota</taxon>
        <taxon>Viridiplantae</taxon>
        <taxon>Streptophyta</taxon>
        <taxon>Embryophyta</taxon>
        <taxon>Tracheophyta</taxon>
        <taxon>Spermatophyta</taxon>
        <taxon>Magnoliopsida</taxon>
        <taxon>eudicotyledons</taxon>
        <taxon>Gunneridae</taxon>
        <taxon>Pentapetalae</taxon>
        <taxon>rosids</taxon>
        <taxon>fabids</taxon>
        <taxon>Rosales</taxon>
        <taxon>Rosaceae</taxon>
        <taxon>Amygdaloideae</taxon>
        <taxon>Maleae</taxon>
        <taxon>Malus</taxon>
    </lineage>
</organism>
<keyword evidence="4" id="KW-1185">Reference proteome</keyword>
<comment type="caution">
    <text evidence="3">The sequence shown here is derived from an EMBL/GenBank/DDBJ whole genome shotgun (WGS) entry which is preliminary data.</text>
</comment>
<dbReference type="EMBL" id="RDQH01000336">
    <property type="protein sequence ID" value="RXH87013.1"/>
    <property type="molecule type" value="Genomic_DNA"/>
</dbReference>
<keyword evidence="1" id="KW-0472">Membrane</keyword>
<feature type="transmembrane region" description="Helical" evidence="1">
    <location>
        <begin position="103"/>
        <end position="124"/>
    </location>
</feature>
<keyword evidence="1" id="KW-1133">Transmembrane helix</keyword>
<gene>
    <name evidence="3" type="ORF">DVH24_028513</name>
</gene>
<protein>
    <recommendedName>
        <fullName evidence="2">RNase H type-1 domain-containing protein</fullName>
    </recommendedName>
</protein>
<evidence type="ECO:0000256" key="1">
    <source>
        <dbReference type="SAM" id="Phobius"/>
    </source>
</evidence>
<feature type="domain" description="RNase H type-1" evidence="2">
    <location>
        <begin position="56"/>
        <end position="109"/>
    </location>
</feature>
<dbReference type="Proteomes" id="UP000290289">
    <property type="component" value="Chromosome 10"/>
</dbReference>